<dbReference type="InterPro" id="IPR036259">
    <property type="entry name" value="MFS_trans_sf"/>
</dbReference>
<feature type="transmembrane region" description="Helical" evidence="9">
    <location>
        <begin position="253"/>
        <end position="279"/>
    </location>
</feature>
<evidence type="ECO:0000313" key="20">
    <source>
        <dbReference type="RefSeq" id="XP_024937830.1"/>
    </source>
</evidence>
<dbReference type="PANTHER" id="PTHR48021:SF46">
    <property type="entry name" value="MAJOR FACILITATOR SUPERFAMILY (MFS) PROFILE DOMAIN-CONTAINING PROTEIN"/>
    <property type="match status" value="1"/>
</dbReference>
<keyword evidence="3" id="KW-1003">Cell membrane</keyword>
<dbReference type="PROSITE" id="PS00217">
    <property type="entry name" value="SUGAR_TRANSPORT_2"/>
    <property type="match status" value="1"/>
</dbReference>
<evidence type="ECO:0000256" key="2">
    <source>
        <dbReference type="ARBA" id="ARBA00022448"/>
    </source>
</evidence>
<evidence type="ECO:0000256" key="6">
    <source>
        <dbReference type="ARBA" id="ARBA00022989"/>
    </source>
</evidence>
<keyword evidence="8" id="KW-0325">Glycoprotein</keyword>
<dbReference type="RefSeq" id="XP_024937826.1">
    <property type="nucleotide sequence ID" value="XM_025082058.1"/>
</dbReference>
<dbReference type="RefSeq" id="XP_015589090.1">
    <property type="nucleotide sequence ID" value="XM_015733604.2"/>
</dbReference>
<feature type="domain" description="Major facilitator superfamily (MFS) profile" evidence="10">
    <location>
        <begin position="16"/>
        <end position="443"/>
    </location>
</feature>
<feature type="transmembrane region" description="Helical" evidence="9">
    <location>
        <begin position="143"/>
        <end position="162"/>
    </location>
</feature>
<evidence type="ECO:0000313" key="13">
    <source>
        <dbReference type="RefSeq" id="XP_015589090.1"/>
    </source>
</evidence>
<dbReference type="GO" id="GO:0005886">
    <property type="term" value="C:plasma membrane"/>
    <property type="evidence" value="ECO:0007669"/>
    <property type="project" value="UniProtKB-SubCell"/>
</dbReference>
<evidence type="ECO:0000313" key="19">
    <source>
        <dbReference type="RefSeq" id="XP_024937829.1"/>
    </source>
</evidence>
<dbReference type="RefSeq" id="XP_024937825.1">
    <property type="nucleotide sequence ID" value="XM_025082057.1"/>
</dbReference>
<comment type="subcellular location">
    <subcellularLocation>
        <location evidence="1">Cell membrane</location>
        <topology evidence="1">Multi-pass membrane protein</topology>
    </subcellularLocation>
</comment>
<dbReference type="RefSeq" id="XP_015589091.1">
    <property type="nucleotide sequence ID" value="XM_015733605.2"/>
</dbReference>
<evidence type="ECO:0000313" key="14">
    <source>
        <dbReference type="RefSeq" id="XP_015589091.1"/>
    </source>
</evidence>
<evidence type="ECO:0000313" key="11">
    <source>
        <dbReference type="Proteomes" id="UP000694920"/>
    </source>
</evidence>
<dbReference type="KEGG" id="ccin:107264865"/>
<dbReference type="SUPFAM" id="SSF103473">
    <property type="entry name" value="MFS general substrate transporter"/>
    <property type="match status" value="1"/>
</dbReference>
<dbReference type="RefSeq" id="XP_024937824.1">
    <property type="nucleotide sequence ID" value="XM_025082056.1"/>
</dbReference>
<dbReference type="PROSITE" id="PS51257">
    <property type="entry name" value="PROKAR_LIPOPROTEIN"/>
    <property type="match status" value="1"/>
</dbReference>
<dbReference type="InterPro" id="IPR005828">
    <property type="entry name" value="MFS_sugar_transport-like"/>
</dbReference>
<dbReference type="RefSeq" id="XP_015589087.1">
    <property type="nucleotide sequence ID" value="XM_015733601.2"/>
</dbReference>
<dbReference type="GO" id="GO:0022857">
    <property type="term" value="F:transmembrane transporter activity"/>
    <property type="evidence" value="ECO:0007669"/>
    <property type="project" value="InterPro"/>
</dbReference>
<feature type="transmembrane region" description="Helical" evidence="9">
    <location>
        <begin position="57"/>
        <end position="77"/>
    </location>
</feature>
<dbReference type="PRINTS" id="PR00171">
    <property type="entry name" value="SUGRTRNSPORT"/>
</dbReference>
<dbReference type="RefSeq" id="XP_024937830.1">
    <property type="nucleotide sequence ID" value="XM_025082062.1"/>
</dbReference>
<evidence type="ECO:0000259" key="10">
    <source>
        <dbReference type="PROSITE" id="PS50850"/>
    </source>
</evidence>
<evidence type="ECO:0000256" key="5">
    <source>
        <dbReference type="ARBA" id="ARBA00022692"/>
    </source>
</evidence>
<dbReference type="FunFam" id="1.20.1250.20:FF:000218">
    <property type="entry name" value="facilitated trehalose transporter Tret1"/>
    <property type="match status" value="1"/>
</dbReference>
<proteinExistence type="predicted"/>
<feature type="transmembrane region" description="Helical" evidence="9">
    <location>
        <begin position="389"/>
        <end position="408"/>
    </location>
</feature>
<feature type="transmembrane region" description="Helical" evidence="9">
    <location>
        <begin position="168"/>
        <end position="188"/>
    </location>
</feature>
<dbReference type="InterPro" id="IPR020846">
    <property type="entry name" value="MFS_dom"/>
</dbReference>
<dbReference type="Gene3D" id="1.20.1250.20">
    <property type="entry name" value="MFS general substrate transporter like domains"/>
    <property type="match status" value="1"/>
</dbReference>
<dbReference type="PROSITE" id="PS50850">
    <property type="entry name" value="MFS"/>
    <property type="match status" value="1"/>
</dbReference>
<keyword evidence="6 9" id="KW-1133">Transmembrane helix</keyword>
<evidence type="ECO:0000313" key="17">
    <source>
        <dbReference type="RefSeq" id="XP_024937826.1"/>
    </source>
</evidence>
<evidence type="ECO:0000256" key="7">
    <source>
        <dbReference type="ARBA" id="ARBA00023136"/>
    </source>
</evidence>
<keyword evidence="2" id="KW-0813">Transport</keyword>
<dbReference type="AlphaFoldDB" id="A0AAJ7RBH3"/>
<accession>A0AAJ7RBH3</accession>
<reference evidence="12 13" key="1">
    <citation type="submission" date="2025-04" db="UniProtKB">
        <authorList>
            <consortium name="RefSeq"/>
        </authorList>
    </citation>
    <scope>IDENTIFICATION</scope>
</reference>
<feature type="transmembrane region" description="Helical" evidence="9">
    <location>
        <begin position="420"/>
        <end position="439"/>
    </location>
</feature>
<evidence type="ECO:0000313" key="16">
    <source>
        <dbReference type="RefSeq" id="XP_024937825.1"/>
    </source>
</evidence>
<name>A0AAJ7RBH3_CEPCN</name>
<dbReference type="Proteomes" id="UP000694920">
    <property type="component" value="Unplaced"/>
</dbReference>
<feature type="transmembrane region" description="Helical" evidence="9">
    <location>
        <begin position="84"/>
        <end position="104"/>
    </location>
</feature>
<dbReference type="GeneID" id="107264865"/>
<keyword evidence="5 9" id="KW-0812">Transmembrane</keyword>
<gene>
    <name evidence="12 13 14 15 16 17 18 19 20" type="primary">LOC107264865</name>
</gene>
<evidence type="ECO:0000256" key="4">
    <source>
        <dbReference type="ARBA" id="ARBA00022597"/>
    </source>
</evidence>
<evidence type="ECO:0000256" key="1">
    <source>
        <dbReference type="ARBA" id="ARBA00004651"/>
    </source>
</evidence>
<feature type="transmembrane region" description="Helical" evidence="9">
    <location>
        <begin position="110"/>
        <end position="131"/>
    </location>
</feature>
<feature type="transmembrane region" description="Helical" evidence="9">
    <location>
        <begin position="352"/>
        <end position="377"/>
    </location>
</feature>
<evidence type="ECO:0000256" key="9">
    <source>
        <dbReference type="SAM" id="Phobius"/>
    </source>
</evidence>
<evidence type="ECO:0000256" key="8">
    <source>
        <dbReference type="ARBA" id="ARBA00023180"/>
    </source>
</evidence>
<feature type="transmembrane region" description="Helical" evidence="9">
    <location>
        <begin position="291"/>
        <end position="311"/>
    </location>
</feature>
<keyword evidence="4" id="KW-0762">Sugar transport</keyword>
<keyword evidence="7 9" id="KW-0472">Membrane</keyword>
<dbReference type="Pfam" id="PF00083">
    <property type="entry name" value="Sugar_tr"/>
    <property type="match status" value="1"/>
</dbReference>
<protein>
    <submittedName>
        <fullName evidence="12 13">Facilitated trehalose transporter Tret1</fullName>
    </submittedName>
</protein>
<evidence type="ECO:0000256" key="3">
    <source>
        <dbReference type="ARBA" id="ARBA00022475"/>
    </source>
</evidence>
<feature type="transmembrane region" description="Helical" evidence="9">
    <location>
        <begin position="318"/>
        <end position="340"/>
    </location>
</feature>
<dbReference type="PANTHER" id="PTHR48021">
    <property type="match status" value="1"/>
</dbReference>
<dbReference type="RefSeq" id="XP_024937828.1">
    <property type="nucleotide sequence ID" value="XM_025082060.1"/>
</dbReference>
<evidence type="ECO:0000313" key="12">
    <source>
        <dbReference type="RefSeq" id="XP_015589087.1"/>
    </source>
</evidence>
<sequence length="469" mass="51670">MKLPKLNLGLCRQIQIGLVCNLMMLGCGFHEGWSTSMIPKLDGNDPTITVTPDQGSWIINFMYVGVGLTSLIAPIFMEKIGRKWSLLSGTIPLTAGWLLLALGQHHVTLYIGRFLAGLGCGIAYSITPVYIGEISSKKTRGPLGTMTAVLINTGMLIVSVIGLHVSRFTLGIISVWLPIIFALTFVWMPESPLFLARTNRLTEAERALKWSLGKDNVLEELQQIERTISKDKTHTVGILISFKRISERVNRKAFGIIIILLCALSFTGATPILAYQSYIYEEAGFDVSTNASILVTGCAVVIAGICCVCVVKITGKKTLLLIAMPLCAVSLGTIAIFFTFWSYRIDMPNFRWIPTVFVVIFVVAYGLAINPIPLAYAGEIFAPDVKLPAAMFCSIFYSVSTTVVTKLYQVLRETYGTYVPMWTLASLTIVIWIFIYLYVPETEGKTLEDIQKEMAGQDKKPTDASVINS</sequence>
<dbReference type="InterPro" id="IPR003663">
    <property type="entry name" value="Sugar/inositol_transpt"/>
</dbReference>
<evidence type="ECO:0000313" key="18">
    <source>
        <dbReference type="RefSeq" id="XP_024937828.1"/>
    </source>
</evidence>
<dbReference type="InterPro" id="IPR050549">
    <property type="entry name" value="MFS_Trehalose_Transporter"/>
</dbReference>
<organism evidence="11 17">
    <name type="scientific">Cephus cinctus</name>
    <name type="common">Wheat stem sawfly</name>
    <dbReference type="NCBI Taxonomy" id="211228"/>
    <lineage>
        <taxon>Eukaryota</taxon>
        <taxon>Metazoa</taxon>
        <taxon>Ecdysozoa</taxon>
        <taxon>Arthropoda</taxon>
        <taxon>Hexapoda</taxon>
        <taxon>Insecta</taxon>
        <taxon>Pterygota</taxon>
        <taxon>Neoptera</taxon>
        <taxon>Endopterygota</taxon>
        <taxon>Hymenoptera</taxon>
        <taxon>Cephoidea</taxon>
        <taxon>Cephidae</taxon>
        <taxon>Cephus</taxon>
    </lineage>
</organism>
<keyword evidence="11" id="KW-1185">Reference proteome</keyword>
<evidence type="ECO:0000313" key="15">
    <source>
        <dbReference type="RefSeq" id="XP_024937824.1"/>
    </source>
</evidence>
<dbReference type="RefSeq" id="XP_024937829.1">
    <property type="nucleotide sequence ID" value="XM_025082061.1"/>
</dbReference>
<dbReference type="InterPro" id="IPR005829">
    <property type="entry name" value="Sugar_transporter_CS"/>
</dbReference>